<feature type="active site" description="N6-AMP-lysine intermediate" evidence="17">
    <location>
        <position position="112"/>
    </location>
</feature>
<comment type="function">
    <text evidence="13">One of the two proteins required for the splicing of precursor tRNA molecules containing introns. The ligation activity requires three enzymatic activities: phosphorylation of the 5' terminus of the 3' half-tRNA in the presence of ATP, opening of the 2'3'-cyclic phosphodiester bond of the 5' half-tRNA leaving a 2'-phosphomonoester and ligation of the two tRNA halves in an ATP-dependent reaction.</text>
</comment>
<dbReference type="EMBL" id="LT598468">
    <property type="protein sequence ID" value="SCV04197.1"/>
    <property type="molecule type" value="Genomic_DNA"/>
</dbReference>
<dbReference type="PANTHER" id="PTHR32004:SF1">
    <property type="entry name" value="TRNA LIGASE"/>
    <property type="match status" value="1"/>
</dbReference>
<dbReference type="Pfam" id="PF08303">
    <property type="entry name" value="tRNA_lig_kinase"/>
    <property type="match status" value="1"/>
</dbReference>
<dbReference type="Pfam" id="PF08302">
    <property type="entry name" value="tRNA_lig_CPD"/>
    <property type="match status" value="1"/>
</dbReference>
<dbReference type="OrthoDB" id="276239at2759"/>
<evidence type="ECO:0000256" key="14">
    <source>
        <dbReference type="ARBA" id="ARBA00061627"/>
    </source>
</evidence>
<dbReference type="InterPro" id="IPR015966">
    <property type="entry name" value="tRNA_lig_kin_fungi"/>
</dbReference>
<evidence type="ECO:0000313" key="21">
    <source>
        <dbReference type="EMBL" id="SCV04197.1"/>
    </source>
</evidence>
<keyword evidence="9" id="KW-0378">Hydrolase</keyword>
<dbReference type="PANTHER" id="PTHR32004">
    <property type="entry name" value="TRNA LIGASE"/>
    <property type="match status" value="1"/>
</dbReference>
<evidence type="ECO:0000259" key="18">
    <source>
        <dbReference type="Pfam" id="PF08302"/>
    </source>
</evidence>
<dbReference type="STRING" id="1230905.A0A1G4KI00"/>
<evidence type="ECO:0000259" key="20">
    <source>
        <dbReference type="Pfam" id="PF09511"/>
    </source>
</evidence>
<evidence type="ECO:0000256" key="6">
    <source>
        <dbReference type="ARBA" id="ARBA00022741"/>
    </source>
</evidence>
<dbReference type="GO" id="GO:0004519">
    <property type="term" value="F:endonuclease activity"/>
    <property type="evidence" value="ECO:0007669"/>
    <property type="project" value="UniProtKB-KW"/>
</dbReference>
<organism evidence="21 22">
    <name type="scientific">Lachancea mirantina</name>
    <dbReference type="NCBI Taxonomy" id="1230905"/>
    <lineage>
        <taxon>Eukaryota</taxon>
        <taxon>Fungi</taxon>
        <taxon>Dikarya</taxon>
        <taxon>Ascomycota</taxon>
        <taxon>Saccharomycotina</taxon>
        <taxon>Saccharomycetes</taxon>
        <taxon>Saccharomycetales</taxon>
        <taxon>Saccharomycetaceae</taxon>
        <taxon>Lachancea</taxon>
    </lineage>
</organism>
<keyword evidence="3" id="KW-0808">Transferase</keyword>
<sequence>MADSRQKSVKQLVTELEAASQLQRRGKAYSFRCDIFEHSGQLISWKFNEWDYGKNNITLPTNARGLFISDDPEDPTIVARGYDKFFNVDEVNATKWEELERNTKGPYEVTVKENGCIIFISGLADGTLVVCSKHSTGPREDSDRNHALAGKTFLEAQLKALDIDPRALAQKLYQSSLTAVAEYCDDSFEEHILEYTKSDAGLYLHGLNYNQPTFATLPTIEVRKFADEFGFKKIEYLVKPDIFSLRKFLESCSETGSYQGQEIEGFVIRSKILNGEAFFFKFKFEEPYLMYRQWREVTKEYILSKSRVFRFRKHKFITNKYLDFVIPILDSSPDIRENYLKDIGIISMRKQFLDSYGLSGLEILNHEKVRELEMRNAVDYDKVDKNTKFIIIPIATIGCGKTTTALTLKNLYPETWQHVQNDDITGRDKSMLMKKSLELLAQDGVKCVIIDRNNHQYRERKQLFEWFTELKEDYLPYDCNVKIIGVSFLSYEDVEDTTSITIKRVMARGDNHQSIKAISDGQKKVLGIMNGFLQRYQPLRADASPDCSFDFVLQLSVKEENSSLLNAKRILTALHKEYAVLVPKLPSDSEINSAFEQSLHYRPTITKIVKGQDKKEFKHKPIYFSAEVSDVDGFIKNLSQLVESSSNGVDTTVFEKVIEEGRCQKSLHITLGHVISGRKGTKKQKDLWCEYNKRYSGYLLKSNSTVSKSLIKTSDFVNFKLDKLIWDDKIMAALVLLDDECVFDEKTQTPVPHLSCANEYSHITVALLQPGVKPFYSNALCQAVTREHGNVAGNHPDGTTSVIFKDAPTLNARVCINI</sequence>
<dbReference type="Pfam" id="PF09511">
    <property type="entry name" value="RNA_lig_T4_1"/>
    <property type="match status" value="1"/>
</dbReference>
<proteinExistence type="inferred from homology"/>
<dbReference type="GO" id="GO:0006388">
    <property type="term" value="P:tRNA splicing, via endonucleolytic cleavage and ligation"/>
    <property type="evidence" value="ECO:0007669"/>
    <property type="project" value="UniProtKB-UniRule"/>
</dbReference>
<dbReference type="AlphaFoldDB" id="A0A1G4KI00"/>
<dbReference type="InterPro" id="IPR019039">
    <property type="entry name" value="T4-Rnl1-like_N"/>
</dbReference>
<evidence type="ECO:0000256" key="15">
    <source>
        <dbReference type="ARBA" id="ARBA00073988"/>
    </source>
</evidence>
<dbReference type="GO" id="GO:0005524">
    <property type="term" value="F:ATP binding"/>
    <property type="evidence" value="ECO:0007669"/>
    <property type="project" value="UniProtKB-UniRule"/>
</dbReference>
<evidence type="ECO:0000259" key="19">
    <source>
        <dbReference type="Pfam" id="PF08303"/>
    </source>
</evidence>
<keyword evidence="4 16" id="KW-0819">tRNA processing</keyword>
<accession>A0A1G4KI00</accession>
<feature type="domain" description="T4 RNA ligase 1-like N-terminal" evidence="20">
    <location>
        <begin position="62"/>
        <end position="289"/>
    </location>
</feature>
<feature type="domain" description="tRNA ligase phosphodiesterase" evidence="18">
    <location>
        <begin position="562"/>
        <end position="817"/>
    </location>
</feature>
<comment type="similarity">
    <text evidence="14 16">Belongs to the TRL1 family.</text>
</comment>
<evidence type="ECO:0000256" key="13">
    <source>
        <dbReference type="ARBA" id="ARBA00055002"/>
    </source>
</evidence>
<dbReference type="FunFam" id="3.40.50.300:FF:001934">
    <property type="entry name" value="tRNA ligase"/>
    <property type="match status" value="1"/>
</dbReference>
<dbReference type="GO" id="GO:0051730">
    <property type="term" value="F:GTP-dependent polyribonucleotide 5'-hydroxyl-kinase activity"/>
    <property type="evidence" value="ECO:0007669"/>
    <property type="project" value="InterPro"/>
</dbReference>
<evidence type="ECO:0000313" key="22">
    <source>
        <dbReference type="Proteomes" id="UP000191024"/>
    </source>
</evidence>
<evidence type="ECO:0000256" key="17">
    <source>
        <dbReference type="PIRSR" id="PIRSR019634-50"/>
    </source>
</evidence>
<keyword evidence="5" id="KW-0540">Nuclease</keyword>
<keyword evidence="22" id="KW-1185">Reference proteome</keyword>
<evidence type="ECO:0000256" key="10">
    <source>
        <dbReference type="ARBA" id="ARBA00022840"/>
    </source>
</evidence>
<dbReference type="GO" id="GO:0008081">
    <property type="term" value="F:phosphoric diester hydrolase activity"/>
    <property type="evidence" value="ECO:0007669"/>
    <property type="project" value="InterPro"/>
</dbReference>
<evidence type="ECO:0000256" key="3">
    <source>
        <dbReference type="ARBA" id="ARBA00022679"/>
    </source>
</evidence>
<evidence type="ECO:0000256" key="2">
    <source>
        <dbReference type="ARBA" id="ARBA00022598"/>
    </source>
</evidence>
<evidence type="ECO:0000256" key="1">
    <source>
        <dbReference type="ARBA" id="ARBA00012724"/>
    </source>
</evidence>
<keyword evidence="7" id="KW-0255">Endonuclease</keyword>
<keyword evidence="11" id="KW-0511">Multifunctional enzyme</keyword>
<feature type="domain" description="tRNA ligase kinase" evidence="19">
    <location>
        <begin position="390"/>
        <end position="557"/>
    </location>
</feature>
<dbReference type="InterPro" id="IPR027417">
    <property type="entry name" value="P-loop_NTPase"/>
</dbReference>
<evidence type="ECO:0000256" key="9">
    <source>
        <dbReference type="ARBA" id="ARBA00022801"/>
    </source>
</evidence>
<reference evidence="22" key="1">
    <citation type="submission" date="2016-03" db="EMBL/GenBank/DDBJ databases">
        <authorList>
            <person name="Devillers H."/>
        </authorList>
    </citation>
    <scope>NUCLEOTIDE SEQUENCE [LARGE SCALE GENOMIC DNA]</scope>
</reference>
<evidence type="ECO:0000256" key="7">
    <source>
        <dbReference type="ARBA" id="ARBA00022759"/>
    </source>
</evidence>
<protein>
    <recommendedName>
        <fullName evidence="15 16">tRNA ligase</fullName>
        <ecNumber evidence="1 16">6.5.1.3</ecNumber>
    </recommendedName>
</protein>
<evidence type="ECO:0000256" key="12">
    <source>
        <dbReference type="ARBA" id="ARBA00034038"/>
    </source>
</evidence>
<evidence type="ECO:0000256" key="5">
    <source>
        <dbReference type="ARBA" id="ARBA00022722"/>
    </source>
</evidence>
<dbReference type="Gene3D" id="3.40.50.300">
    <property type="entry name" value="P-loop containing nucleotide triphosphate hydrolases"/>
    <property type="match status" value="1"/>
</dbReference>
<name>A0A1G4KI00_9SACH</name>
<dbReference type="PIRSF" id="PIRSF019634">
    <property type="entry name" value="tRNA_lig_yeast"/>
    <property type="match status" value="1"/>
</dbReference>
<evidence type="ECO:0000256" key="4">
    <source>
        <dbReference type="ARBA" id="ARBA00022694"/>
    </source>
</evidence>
<dbReference type="GO" id="GO:0005634">
    <property type="term" value="C:nucleus"/>
    <property type="evidence" value="ECO:0007669"/>
    <property type="project" value="TreeGrafter"/>
</dbReference>
<evidence type="ECO:0000256" key="16">
    <source>
        <dbReference type="PIRNR" id="PIRNR019634"/>
    </source>
</evidence>
<dbReference type="Proteomes" id="UP000191024">
    <property type="component" value="Chromosome H"/>
</dbReference>
<comment type="catalytic activity">
    <reaction evidence="12 16">
        <text>ATP + (ribonucleotide)n-3'-hydroxyl + 5'-phospho-(ribonucleotide)m = (ribonucleotide)n+m + AMP + diphosphate.</text>
        <dbReference type="EC" id="6.5.1.3"/>
    </reaction>
</comment>
<gene>
    <name evidence="21" type="ORF">LAMI_0H14180G</name>
</gene>
<keyword evidence="2 16" id="KW-0436">Ligase</keyword>
<dbReference type="InterPro" id="IPR012387">
    <property type="entry name" value="Trl1_fun"/>
</dbReference>
<evidence type="ECO:0000256" key="8">
    <source>
        <dbReference type="ARBA" id="ARBA00022777"/>
    </source>
</evidence>
<dbReference type="EC" id="6.5.1.3" evidence="1 16"/>
<dbReference type="InterPro" id="IPR015965">
    <property type="entry name" value="tRNA_lig_PDEase"/>
</dbReference>
<evidence type="ECO:0000256" key="11">
    <source>
        <dbReference type="ARBA" id="ARBA00023268"/>
    </source>
</evidence>
<keyword evidence="6" id="KW-0547">Nucleotide-binding</keyword>
<keyword evidence="10" id="KW-0067">ATP-binding</keyword>
<dbReference type="GO" id="GO:0003972">
    <property type="term" value="F:RNA ligase (ATP) activity"/>
    <property type="evidence" value="ECO:0007669"/>
    <property type="project" value="UniProtKB-UniRule"/>
</dbReference>
<keyword evidence="8" id="KW-0418">Kinase</keyword>